<comment type="similarity">
    <text evidence="11">Belongs to the G-protein coupled receptor 1 family.</text>
</comment>
<dbReference type="InterPro" id="IPR017452">
    <property type="entry name" value="GPCR_Rhodpsn_7TM"/>
</dbReference>
<evidence type="ECO:0000256" key="8">
    <source>
        <dbReference type="ARBA" id="ARBA00023136"/>
    </source>
</evidence>
<keyword evidence="4 11" id="KW-0812">Transmembrane</keyword>
<dbReference type="InterPro" id="IPR000725">
    <property type="entry name" value="Olfact_rcpt"/>
</dbReference>
<evidence type="ECO:0000259" key="13">
    <source>
        <dbReference type="PROSITE" id="PS50262"/>
    </source>
</evidence>
<keyword evidence="2 12" id="KW-1003">Cell membrane</keyword>
<dbReference type="Gene3D" id="1.20.1070.10">
    <property type="entry name" value="Rhodopsin 7-helix transmembrane proteins"/>
    <property type="match status" value="1"/>
</dbReference>
<dbReference type="SUPFAM" id="SSF81321">
    <property type="entry name" value="Family A G protein-coupled receptor-like"/>
    <property type="match status" value="1"/>
</dbReference>
<feature type="transmembrane region" description="Helical" evidence="12">
    <location>
        <begin position="197"/>
        <end position="219"/>
    </location>
</feature>
<keyword evidence="6 12" id="KW-1133">Transmembrane helix</keyword>
<comment type="subcellular location">
    <subcellularLocation>
        <location evidence="1 12">Cell membrane</location>
        <topology evidence="1 12">Multi-pass membrane protein</topology>
    </subcellularLocation>
</comment>
<feature type="transmembrane region" description="Helical" evidence="12">
    <location>
        <begin position="240"/>
        <end position="260"/>
    </location>
</feature>
<dbReference type="PRINTS" id="PR00237">
    <property type="entry name" value="GPCRRHODOPSN"/>
</dbReference>
<dbReference type="PROSITE" id="PS50262">
    <property type="entry name" value="G_PROTEIN_RECEP_F1_2"/>
    <property type="match status" value="1"/>
</dbReference>
<dbReference type="PRINTS" id="PR00245">
    <property type="entry name" value="OLFACTORYR"/>
</dbReference>
<reference evidence="14" key="1">
    <citation type="submission" date="2020-03" db="EMBL/GenBank/DDBJ databases">
        <title>Studies in the Genomics of Life Span.</title>
        <authorList>
            <person name="Glass D."/>
        </authorList>
    </citation>
    <scope>NUCLEOTIDE SEQUENCE</scope>
    <source>
        <strain evidence="14">SUZIE</strain>
        <tissue evidence="14">Muscle</tissue>
    </source>
</reference>
<dbReference type="Pfam" id="PF13853">
    <property type="entry name" value="7tm_4"/>
    <property type="match status" value="1"/>
</dbReference>
<proteinExistence type="inferred from homology"/>
<feature type="transmembrane region" description="Helical" evidence="12">
    <location>
        <begin position="272"/>
        <end position="292"/>
    </location>
</feature>
<dbReference type="Proteomes" id="UP001166674">
    <property type="component" value="Unassembled WGS sequence"/>
</dbReference>
<evidence type="ECO:0000313" key="15">
    <source>
        <dbReference type="Proteomes" id="UP001166674"/>
    </source>
</evidence>
<comment type="caution">
    <text evidence="14">The sequence shown here is derived from an EMBL/GenBank/DDBJ whole genome shotgun (WGS) entry which is preliminary data.</text>
</comment>
<feature type="transmembrane region" description="Helical" evidence="12">
    <location>
        <begin position="130"/>
        <end position="158"/>
    </location>
</feature>
<keyword evidence="9 11" id="KW-0675">Receptor</keyword>
<evidence type="ECO:0000256" key="12">
    <source>
        <dbReference type="RuleBase" id="RU363047"/>
    </source>
</evidence>
<dbReference type="CDD" id="cd15234">
    <property type="entry name" value="7tmA_OR7-like"/>
    <property type="match status" value="1"/>
</dbReference>
<dbReference type="FunFam" id="1.20.1070.10:FF:000009">
    <property type="entry name" value="Olfactory receptor"/>
    <property type="match status" value="1"/>
</dbReference>
<keyword evidence="8 12" id="KW-0472">Membrane</keyword>
<dbReference type="GO" id="GO:0004984">
    <property type="term" value="F:olfactory receptor activity"/>
    <property type="evidence" value="ECO:0007669"/>
    <property type="project" value="InterPro"/>
</dbReference>
<evidence type="ECO:0000256" key="2">
    <source>
        <dbReference type="ARBA" id="ARBA00022475"/>
    </source>
</evidence>
<dbReference type="PANTHER" id="PTHR48001">
    <property type="entry name" value="OLFACTORY RECEPTOR"/>
    <property type="match status" value="1"/>
</dbReference>
<evidence type="ECO:0000256" key="3">
    <source>
        <dbReference type="ARBA" id="ARBA00022606"/>
    </source>
</evidence>
<keyword evidence="10 11" id="KW-0807">Transducer</keyword>
<dbReference type="AlphaFoldDB" id="A0AA41T755"/>
<evidence type="ECO:0000256" key="5">
    <source>
        <dbReference type="ARBA" id="ARBA00022725"/>
    </source>
</evidence>
<evidence type="ECO:0000256" key="10">
    <source>
        <dbReference type="ARBA" id="ARBA00023224"/>
    </source>
</evidence>
<protein>
    <recommendedName>
        <fullName evidence="12">Olfactory receptor</fullName>
    </recommendedName>
</protein>
<feature type="domain" description="G-protein coupled receptors family 1 profile" evidence="13">
    <location>
        <begin position="41"/>
        <end position="290"/>
    </location>
</feature>
<keyword evidence="3 12" id="KW-0716">Sensory transduction</keyword>
<evidence type="ECO:0000256" key="6">
    <source>
        <dbReference type="ARBA" id="ARBA00022989"/>
    </source>
</evidence>
<keyword evidence="5 12" id="KW-0552">Olfaction</keyword>
<evidence type="ECO:0000313" key="14">
    <source>
        <dbReference type="EMBL" id="MBZ3885974.1"/>
    </source>
</evidence>
<keyword evidence="7 11" id="KW-0297">G-protein coupled receptor</keyword>
<dbReference type="EMBL" id="JAATJV010404012">
    <property type="protein sequence ID" value="MBZ3885974.1"/>
    <property type="molecule type" value="Genomic_DNA"/>
</dbReference>
<dbReference type="InterPro" id="IPR000276">
    <property type="entry name" value="GPCR_Rhodpsn"/>
</dbReference>
<evidence type="ECO:0000256" key="4">
    <source>
        <dbReference type="ARBA" id="ARBA00022692"/>
    </source>
</evidence>
<accession>A0AA41T755</accession>
<feature type="transmembrane region" description="Helical" evidence="12">
    <location>
        <begin position="59"/>
        <end position="78"/>
    </location>
</feature>
<name>A0AA41T755_SCICA</name>
<gene>
    <name evidence="14" type="ORF">SUZIE_185625</name>
</gene>
<feature type="transmembrane region" description="Helical" evidence="12">
    <location>
        <begin position="98"/>
        <end position="118"/>
    </location>
</feature>
<feature type="transmembrane region" description="Helical" evidence="12">
    <location>
        <begin position="26"/>
        <end position="47"/>
    </location>
</feature>
<evidence type="ECO:0000256" key="9">
    <source>
        <dbReference type="ARBA" id="ARBA00023170"/>
    </source>
</evidence>
<dbReference type="PROSITE" id="PS00237">
    <property type="entry name" value="G_PROTEIN_RECEP_F1_1"/>
    <property type="match status" value="1"/>
</dbReference>
<dbReference type="GO" id="GO:0005886">
    <property type="term" value="C:plasma membrane"/>
    <property type="evidence" value="ECO:0007669"/>
    <property type="project" value="UniProtKB-SubCell"/>
</dbReference>
<evidence type="ECO:0000256" key="1">
    <source>
        <dbReference type="ARBA" id="ARBA00004651"/>
    </source>
</evidence>
<evidence type="ECO:0000256" key="7">
    <source>
        <dbReference type="ARBA" id="ARBA00023040"/>
    </source>
</evidence>
<evidence type="ECO:0000256" key="11">
    <source>
        <dbReference type="RuleBase" id="RU000688"/>
    </source>
</evidence>
<keyword evidence="15" id="KW-1185">Reference proteome</keyword>
<dbReference type="GO" id="GO:0004930">
    <property type="term" value="F:G protein-coupled receptor activity"/>
    <property type="evidence" value="ECO:0007669"/>
    <property type="project" value="UniProtKB-KW"/>
</dbReference>
<organism evidence="14 15">
    <name type="scientific">Sciurus carolinensis</name>
    <name type="common">Eastern gray squirrel</name>
    <dbReference type="NCBI Taxonomy" id="30640"/>
    <lineage>
        <taxon>Eukaryota</taxon>
        <taxon>Metazoa</taxon>
        <taxon>Chordata</taxon>
        <taxon>Craniata</taxon>
        <taxon>Vertebrata</taxon>
        <taxon>Euteleostomi</taxon>
        <taxon>Mammalia</taxon>
        <taxon>Eutheria</taxon>
        <taxon>Euarchontoglires</taxon>
        <taxon>Glires</taxon>
        <taxon>Rodentia</taxon>
        <taxon>Sciuromorpha</taxon>
        <taxon>Sciuridae</taxon>
        <taxon>Sciurinae</taxon>
        <taxon>Sciurini</taxon>
        <taxon>Sciurus</taxon>
    </lineage>
</organism>
<sequence length="309" mass="35005">MEPGNTTRVSKFLLLGFSEDTELKSLIFGLFLSMYLVTVLGNLLIILATISDSHLHTHMYFFLSNLSFVDMCFTSTTSPKMLVNIQTQRKTITYTSCITQMCFFFIFVELDNFLLAVMAYDRFLAICHPLYYMVIMNPWFCGLLVLVCWILSVLHALLQNLMMLQLSFCRNLEIPHFFCERNQVVQLACSDTFLNDMVMYFASVLLGVSPLAGILYSYCKIVSSICAISSAQGKYKTFSTCASHLSIVSLFYGTELGVYLSSAVTPNSHFTATASVMYTVVTPMLNPFIYSLRNKDVKRALKWVFGGQR</sequence>